<gene>
    <name evidence="5" type="ORF">FRY97_13760</name>
</gene>
<evidence type="ECO:0000256" key="2">
    <source>
        <dbReference type="ARBA" id="ARBA00022980"/>
    </source>
</evidence>
<evidence type="ECO:0000313" key="6">
    <source>
        <dbReference type="Proteomes" id="UP000321580"/>
    </source>
</evidence>
<keyword evidence="2 5" id="KW-0689">Ribosomal protein</keyword>
<dbReference type="GO" id="GO:1990904">
    <property type="term" value="C:ribonucleoprotein complex"/>
    <property type="evidence" value="ECO:0007669"/>
    <property type="project" value="UniProtKB-KW"/>
</dbReference>
<reference evidence="5 6" key="1">
    <citation type="submission" date="2019-08" db="EMBL/GenBank/DDBJ databases">
        <title>Genome of Phaeodactylibacter luteus.</title>
        <authorList>
            <person name="Bowman J.P."/>
        </authorList>
    </citation>
    <scope>NUCLEOTIDE SEQUENCE [LARGE SCALE GENOMIC DNA]</scope>
    <source>
        <strain evidence="5 6">KCTC 42180</strain>
    </source>
</reference>
<accession>A0A5C6RKH7</accession>
<organism evidence="5 6">
    <name type="scientific">Phaeodactylibacter luteus</name>
    <dbReference type="NCBI Taxonomy" id="1564516"/>
    <lineage>
        <taxon>Bacteria</taxon>
        <taxon>Pseudomonadati</taxon>
        <taxon>Bacteroidota</taxon>
        <taxon>Saprospiria</taxon>
        <taxon>Saprospirales</taxon>
        <taxon>Haliscomenobacteraceae</taxon>
        <taxon>Phaeodactylibacter</taxon>
    </lineage>
</organism>
<feature type="region of interest" description="Disordered" evidence="4">
    <location>
        <begin position="1"/>
        <end position="36"/>
    </location>
</feature>
<evidence type="ECO:0000313" key="5">
    <source>
        <dbReference type="EMBL" id="TXB62454.1"/>
    </source>
</evidence>
<evidence type="ECO:0000256" key="4">
    <source>
        <dbReference type="SAM" id="MobiDB-lite"/>
    </source>
</evidence>
<name>A0A5C6RKH7_9BACT</name>
<dbReference type="EMBL" id="VOOR01000029">
    <property type="protein sequence ID" value="TXB62454.1"/>
    <property type="molecule type" value="Genomic_DNA"/>
</dbReference>
<sequence>MGKGDKRSKKGKRQAGSYGNSRPKPTVKATAKKQDA</sequence>
<keyword evidence="3" id="KW-0687">Ribonucleoprotein</keyword>
<dbReference type="GO" id="GO:0005840">
    <property type="term" value="C:ribosome"/>
    <property type="evidence" value="ECO:0007669"/>
    <property type="project" value="UniProtKB-KW"/>
</dbReference>
<proteinExistence type="inferred from homology"/>
<evidence type="ECO:0000256" key="1">
    <source>
        <dbReference type="ARBA" id="ARBA00010834"/>
    </source>
</evidence>
<evidence type="ECO:0000256" key="3">
    <source>
        <dbReference type="ARBA" id="ARBA00023274"/>
    </source>
</evidence>
<protein>
    <submittedName>
        <fullName evidence="5">30S ribosomal protein THX</fullName>
    </submittedName>
</protein>
<comment type="similarity">
    <text evidence="1">Belongs to the bacterial ribosomal protein bTHX family.</text>
</comment>
<dbReference type="AlphaFoldDB" id="A0A5C6RKH7"/>
<dbReference type="NCBIfam" id="TIGR04560">
    <property type="entry name" value="ribo_THX"/>
    <property type="match status" value="1"/>
</dbReference>
<feature type="compositionally biased region" description="Basic residues" evidence="4">
    <location>
        <begin position="1"/>
        <end position="13"/>
    </location>
</feature>
<keyword evidence="6" id="KW-1185">Reference proteome</keyword>
<dbReference type="Proteomes" id="UP000321580">
    <property type="component" value="Unassembled WGS sequence"/>
</dbReference>
<dbReference type="RefSeq" id="WP_147168130.1">
    <property type="nucleotide sequence ID" value="NZ_VOOR01000029.1"/>
</dbReference>
<dbReference type="InterPro" id="IPR030826">
    <property type="entry name" value="Ribosomal_bTHX/bTHXc/bTHXm"/>
</dbReference>
<comment type="caution">
    <text evidence="5">The sequence shown here is derived from an EMBL/GenBank/DDBJ whole genome shotgun (WGS) entry which is preliminary data.</text>
</comment>